<dbReference type="RefSeq" id="WP_281835197.1">
    <property type="nucleotide sequence ID" value="NZ_BSDY01000007.1"/>
</dbReference>
<reference evidence="16" key="1">
    <citation type="submission" date="2022-12" db="EMBL/GenBank/DDBJ databases">
        <title>Reference genome sequencing for broad-spectrum identification of bacterial and archaeal isolates by mass spectrometry.</title>
        <authorList>
            <person name="Sekiguchi Y."/>
            <person name="Tourlousse D.M."/>
        </authorList>
    </citation>
    <scope>NUCLEOTIDE SEQUENCE</scope>
    <source>
        <strain evidence="16">10succ1</strain>
    </source>
</reference>
<dbReference type="FunFam" id="3.40.50.460:FF:000002">
    <property type="entry name" value="ATP-dependent 6-phosphofructokinase"/>
    <property type="match status" value="1"/>
</dbReference>
<evidence type="ECO:0000256" key="12">
    <source>
        <dbReference type="ARBA" id="ARBA00023152"/>
    </source>
</evidence>
<keyword evidence="9 14" id="KW-0418">Kinase</keyword>
<dbReference type="HAMAP" id="MF_00339">
    <property type="entry name" value="Phosphofructokinase_I_B1"/>
    <property type="match status" value="1"/>
</dbReference>
<feature type="binding site" evidence="14">
    <location>
        <position position="14"/>
    </location>
    <ligand>
        <name>ATP</name>
        <dbReference type="ChEBI" id="CHEBI:30616"/>
    </ligand>
</feature>
<keyword evidence="8 14" id="KW-0547">Nucleotide-binding</keyword>
<dbReference type="InterPro" id="IPR022953">
    <property type="entry name" value="ATP_PFK"/>
</dbReference>
<comment type="similarity">
    <text evidence="14">Belongs to the phosphofructokinase type A (PFKA) family. ATP-dependent PFK group I subfamily. Prokaryotic clade 'B1' sub-subfamily.</text>
</comment>
<dbReference type="InterPro" id="IPR035966">
    <property type="entry name" value="PKF_sf"/>
</dbReference>
<evidence type="ECO:0000256" key="5">
    <source>
        <dbReference type="ARBA" id="ARBA00022533"/>
    </source>
</evidence>
<evidence type="ECO:0000256" key="14">
    <source>
        <dbReference type="HAMAP-Rule" id="MF_00339"/>
    </source>
</evidence>
<dbReference type="GO" id="GO:0061621">
    <property type="term" value="P:canonical glycolysis"/>
    <property type="evidence" value="ECO:0007669"/>
    <property type="project" value="TreeGrafter"/>
</dbReference>
<dbReference type="Gene3D" id="3.40.50.450">
    <property type="match status" value="1"/>
</dbReference>
<proteinExistence type="inferred from homology"/>
<dbReference type="GO" id="GO:0046872">
    <property type="term" value="F:metal ion binding"/>
    <property type="evidence" value="ECO:0007669"/>
    <property type="project" value="UniProtKB-KW"/>
</dbReference>
<dbReference type="PIRSF" id="PIRSF000532">
    <property type="entry name" value="ATP_PFK_prok"/>
    <property type="match status" value="1"/>
</dbReference>
<dbReference type="GO" id="GO:0006002">
    <property type="term" value="P:fructose 6-phosphate metabolic process"/>
    <property type="evidence" value="ECO:0007669"/>
    <property type="project" value="UniProtKB-UniRule"/>
</dbReference>
<dbReference type="GO" id="GO:0070095">
    <property type="term" value="F:fructose-6-phosphate binding"/>
    <property type="evidence" value="ECO:0007669"/>
    <property type="project" value="TreeGrafter"/>
</dbReference>
<evidence type="ECO:0000256" key="11">
    <source>
        <dbReference type="ARBA" id="ARBA00022842"/>
    </source>
</evidence>
<evidence type="ECO:0000313" key="17">
    <source>
        <dbReference type="Proteomes" id="UP001144471"/>
    </source>
</evidence>
<comment type="caution">
    <text evidence="16">The sequence shown here is derived from an EMBL/GenBank/DDBJ whole genome shotgun (WGS) entry which is preliminary data.</text>
</comment>
<feature type="binding site" description="in other chain" evidence="14">
    <location>
        <position position="214"/>
    </location>
    <ligand>
        <name>ADP</name>
        <dbReference type="ChEBI" id="CHEBI:456216"/>
        <note>allosteric activator; ligand shared between dimeric partners</note>
    </ligand>
</feature>
<dbReference type="EMBL" id="BSDY01000007">
    <property type="protein sequence ID" value="GLI56211.1"/>
    <property type="molecule type" value="Genomic_DNA"/>
</dbReference>
<keyword evidence="5 14" id="KW-0021">Allosteric enzyme</keyword>
<name>A0A9W6GM29_9FUSO</name>
<dbReference type="NCBIfam" id="TIGR02482">
    <property type="entry name" value="PFKA_ATP"/>
    <property type="match status" value="1"/>
</dbReference>
<dbReference type="SUPFAM" id="SSF53784">
    <property type="entry name" value="Phosphofructokinase"/>
    <property type="match status" value="1"/>
</dbReference>
<gene>
    <name evidence="14 16" type="primary">pfkA</name>
    <name evidence="16" type="ORF">PM10SUCC1_17250</name>
</gene>
<keyword evidence="7 14" id="KW-0479">Metal-binding</keyword>
<dbReference type="InterPro" id="IPR012828">
    <property type="entry name" value="PFKA_ATP_prok"/>
</dbReference>
<comment type="function">
    <text evidence="14">Catalyzes the phosphorylation of D-fructose 6-phosphate to fructose 1,6-bisphosphate by ATP, the first committing step of glycolysis.</text>
</comment>
<evidence type="ECO:0000313" key="16">
    <source>
        <dbReference type="EMBL" id="GLI56211.1"/>
    </source>
</evidence>
<comment type="catalytic activity">
    <reaction evidence="13 14">
        <text>beta-D-fructose 6-phosphate + ATP = beta-D-fructose 1,6-bisphosphate + ADP + H(+)</text>
        <dbReference type="Rhea" id="RHEA:16109"/>
        <dbReference type="ChEBI" id="CHEBI:15378"/>
        <dbReference type="ChEBI" id="CHEBI:30616"/>
        <dbReference type="ChEBI" id="CHEBI:32966"/>
        <dbReference type="ChEBI" id="CHEBI:57634"/>
        <dbReference type="ChEBI" id="CHEBI:456216"/>
        <dbReference type="EC" id="2.7.1.11"/>
    </reaction>
</comment>
<keyword evidence="11 14" id="KW-0460">Magnesium</keyword>
<dbReference type="InterPro" id="IPR000023">
    <property type="entry name" value="Phosphofructokinase_dom"/>
</dbReference>
<sequence length="320" mass="34916">MSKIKRIGVLTSGGDAPGMNMAIRAVVRAGVKAGIEVYGIYEGYKGLVEGNYKKLDPSDLDKRIPQGGTMLYSARLPEFENIEVRRVGVTKLKEAGIEAVVVIGGDGSYRGAKALSEMGIKCIGIPGTIDNDIVSTDYTIGFDTALNTAVEAIDRLRDTSHSHIRCNIVELMGRYCGDLSLYAGISTGCSIIVTKETGFDKEDVIKKVKDLHERGERHVIIAIAEKITNVIDLSEEVQERTGYKTNPMILGHIQRGGSPTAFDRVLASNMGVYAVKLLLEGVNSRCIGIRENKLVHYDIIEALDLPKEKNPLYDIVEDLS</sequence>
<dbReference type="GO" id="GO:0005524">
    <property type="term" value="F:ATP binding"/>
    <property type="evidence" value="ECO:0007669"/>
    <property type="project" value="UniProtKB-UniRule"/>
</dbReference>
<feature type="active site" description="Proton acceptor" evidence="14">
    <location>
        <position position="130"/>
    </location>
</feature>
<keyword evidence="12 14" id="KW-0324">Glycolysis</keyword>
<comment type="subcellular location">
    <subcellularLocation>
        <location evidence="2 14">Cytoplasm</location>
    </subcellularLocation>
</comment>
<dbReference type="PANTHER" id="PTHR13697:SF4">
    <property type="entry name" value="ATP-DEPENDENT 6-PHOSPHOFRUCTOKINASE"/>
    <property type="match status" value="1"/>
</dbReference>
<evidence type="ECO:0000256" key="8">
    <source>
        <dbReference type="ARBA" id="ARBA00022741"/>
    </source>
</evidence>
<evidence type="ECO:0000256" key="13">
    <source>
        <dbReference type="ARBA" id="ARBA00048070"/>
    </source>
</evidence>
<feature type="binding site" description="in other chain" evidence="14">
    <location>
        <begin position="252"/>
        <end position="255"/>
    </location>
    <ligand>
        <name>substrate</name>
        <note>ligand shared between dimeric partners</note>
    </ligand>
</feature>
<feature type="binding site" description="in other chain" evidence="14">
    <location>
        <position position="225"/>
    </location>
    <ligand>
        <name>substrate</name>
        <note>ligand shared between dimeric partners</note>
    </ligand>
</feature>
<keyword evidence="6 14" id="KW-0808">Transferase</keyword>
<feature type="binding site" evidence="14">
    <location>
        <position position="165"/>
    </location>
    <ligand>
        <name>substrate</name>
        <note>ligand shared between dimeric partners</note>
    </ligand>
</feature>
<evidence type="ECO:0000256" key="3">
    <source>
        <dbReference type="ARBA" id="ARBA00004679"/>
    </source>
</evidence>
<keyword evidence="17" id="KW-1185">Reference proteome</keyword>
<dbReference type="PRINTS" id="PR00476">
    <property type="entry name" value="PHFRCTKINASE"/>
</dbReference>
<dbReference type="GO" id="GO:0030388">
    <property type="term" value="P:fructose 1,6-bisphosphate metabolic process"/>
    <property type="evidence" value="ECO:0007669"/>
    <property type="project" value="TreeGrafter"/>
</dbReference>
<dbReference type="GO" id="GO:0042802">
    <property type="term" value="F:identical protein binding"/>
    <property type="evidence" value="ECO:0007669"/>
    <property type="project" value="TreeGrafter"/>
</dbReference>
<evidence type="ECO:0000256" key="9">
    <source>
        <dbReference type="ARBA" id="ARBA00022777"/>
    </source>
</evidence>
<dbReference type="NCBIfam" id="NF002872">
    <property type="entry name" value="PRK03202.1"/>
    <property type="match status" value="1"/>
</dbReference>
<dbReference type="GO" id="GO:0048029">
    <property type="term" value="F:monosaccharide binding"/>
    <property type="evidence" value="ECO:0007669"/>
    <property type="project" value="TreeGrafter"/>
</dbReference>
<comment type="pathway">
    <text evidence="3 14">Carbohydrate degradation; glycolysis; D-glyceraldehyde 3-phosphate and glycerone phosphate from D-glucose: step 3/4.</text>
</comment>
<organism evidence="16 17">
    <name type="scientific">Propionigenium maris DSM 9537</name>
    <dbReference type="NCBI Taxonomy" id="1123000"/>
    <lineage>
        <taxon>Bacteria</taxon>
        <taxon>Fusobacteriati</taxon>
        <taxon>Fusobacteriota</taxon>
        <taxon>Fusobacteriia</taxon>
        <taxon>Fusobacteriales</taxon>
        <taxon>Fusobacteriaceae</taxon>
        <taxon>Propionigenium</taxon>
    </lineage>
</organism>
<dbReference type="Pfam" id="PF00365">
    <property type="entry name" value="PFK"/>
    <property type="match status" value="1"/>
</dbReference>
<dbReference type="FunFam" id="3.40.50.450:FF:000001">
    <property type="entry name" value="ATP-dependent 6-phosphofructokinase"/>
    <property type="match status" value="1"/>
</dbReference>
<feature type="binding site" description="in other chain" evidence="14">
    <location>
        <begin position="172"/>
        <end position="174"/>
    </location>
    <ligand>
        <name>substrate</name>
        <note>ligand shared between dimeric partners</note>
    </ligand>
</feature>
<dbReference type="PANTHER" id="PTHR13697">
    <property type="entry name" value="PHOSPHOFRUCTOKINASE"/>
    <property type="match status" value="1"/>
</dbReference>
<feature type="binding site" evidence="14">
    <location>
        <begin position="105"/>
        <end position="108"/>
    </location>
    <ligand>
        <name>ATP</name>
        <dbReference type="ChEBI" id="CHEBI:30616"/>
    </ligand>
</feature>
<feature type="domain" description="Phosphofructokinase" evidence="15">
    <location>
        <begin position="6"/>
        <end position="278"/>
    </location>
</feature>
<keyword evidence="4 14" id="KW-0963">Cytoplasm</keyword>
<keyword evidence="10 14" id="KW-0067">ATP-binding</keyword>
<evidence type="ECO:0000256" key="1">
    <source>
        <dbReference type="ARBA" id="ARBA00001946"/>
    </source>
</evidence>
<evidence type="ECO:0000259" key="15">
    <source>
        <dbReference type="Pfam" id="PF00365"/>
    </source>
</evidence>
<dbReference type="GO" id="GO:0005945">
    <property type="term" value="C:6-phosphofructokinase complex"/>
    <property type="evidence" value="ECO:0007669"/>
    <property type="project" value="TreeGrafter"/>
</dbReference>
<comment type="subunit">
    <text evidence="14">Homotetramer.</text>
</comment>
<evidence type="ECO:0000256" key="2">
    <source>
        <dbReference type="ARBA" id="ARBA00004496"/>
    </source>
</evidence>
<feature type="binding site" evidence="14">
    <location>
        <begin position="75"/>
        <end position="76"/>
    </location>
    <ligand>
        <name>ATP</name>
        <dbReference type="ChEBI" id="CHEBI:30616"/>
    </ligand>
</feature>
<evidence type="ECO:0000256" key="7">
    <source>
        <dbReference type="ARBA" id="ARBA00022723"/>
    </source>
</evidence>
<accession>A0A9W6GM29</accession>
<evidence type="ECO:0000256" key="4">
    <source>
        <dbReference type="ARBA" id="ARBA00022490"/>
    </source>
</evidence>
<dbReference type="GO" id="GO:0003872">
    <property type="term" value="F:6-phosphofructokinase activity"/>
    <property type="evidence" value="ECO:0007669"/>
    <property type="project" value="UniProtKB-UniRule"/>
</dbReference>
<comment type="activity regulation">
    <text evidence="14">Allosterically activated by ADP and other diphosphonucleosides, and allosterically inhibited by phosphoenolpyruvate.</text>
</comment>
<dbReference type="InterPro" id="IPR012003">
    <property type="entry name" value="ATP_PFK_prok-type"/>
</dbReference>
<dbReference type="Proteomes" id="UP001144471">
    <property type="component" value="Unassembled WGS sequence"/>
</dbReference>
<protein>
    <recommendedName>
        <fullName evidence="14">ATP-dependent 6-phosphofructokinase</fullName>
        <shortName evidence="14">ATP-PFK</shortName>
        <shortName evidence="14">Phosphofructokinase</shortName>
        <ecNumber evidence="14">2.7.1.11</ecNumber>
    </recommendedName>
    <alternativeName>
        <fullName evidence="14">Phosphohexokinase</fullName>
    </alternativeName>
</protein>
<feature type="binding site" evidence="14">
    <location>
        <position position="106"/>
    </location>
    <ligand>
        <name>Mg(2+)</name>
        <dbReference type="ChEBI" id="CHEBI:18420"/>
        <note>catalytic</note>
    </ligand>
</feature>
<dbReference type="EC" id="2.7.1.11" evidence="14"/>
<comment type="cofactor">
    <cofactor evidence="1 14">
        <name>Mg(2+)</name>
        <dbReference type="ChEBI" id="CHEBI:18420"/>
    </cofactor>
</comment>
<dbReference type="GO" id="GO:0016208">
    <property type="term" value="F:AMP binding"/>
    <property type="evidence" value="ECO:0007669"/>
    <property type="project" value="TreeGrafter"/>
</dbReference>
<evidence type="ECO:0000256" key="10">
    <source>
        <dbReference type="ARBA" id="ARBA00022840"/>
    </source>
</evidence>
<feature type="binding site" evidence="14">
    <location>
        <begin position="24"/>
        <end position="28"/>
    </location>
    <ligand>
        <name>ADP</name>
        <dbReference type="ChEBI" id="CHEBI:456216"/>
        <note>allosteric activator; ligand shared between dimeric partners</note>
    </ligand>
</feature>
<comment type="caution">
    <text evidence="14">Lacks conserved residue(s) required for the propagation of feature annotation.</text>
</comment>
<feature type="binding site" description="in other chain" evidence="14">
    <location>
        <position position="157"/>
    </location>
    <ligand>
        <name>ADP</name>
        <dbReference type="ChEBI" id="CHEBI:456216"/>
        <note>allosteric activator; ligand shared between dimeric partners</note>
    </ligand>
</feature>
<dbReference type="Gene3D" id="3.40.50.460">
    <property type="entry name" value="Phosphofructokinase domain"/>
    <property type="match status" value="1"/>
</dbReference>
<dbReference type="AlphaFoldDB" id="A0A9W6GM29"/>
<evidence type="ECO:0000256" key="6">
    <source>
        <dbReference type="ARBA" id="ARBA00022679"/>
    </source>
</evidence>
<feature type="binding site" description="in other chain" evidence="14">
    <location>
        <begin position="128"/>
        <end position="130"/>
    </location>
    <ligand>
        <name>substrate</name>
        <note>ligand shared between dimeric partners</note>
    </ligand>
</feature>